<dbReference type="CDD" id="cd00077">
    <property type="entry name" value="HDc"/>
    <property type="match status" value="1"/>
</dbReference>
<proteinExistence type="predicted"/>
<sequence length="334" mass="37548">MVKLSEIIRKSTGPRYQERPGLISEAFDIKKQKESLAELKKTYEDMVLHLMLIMDEIKEGKTVADRKIGSLAEIITDILRADNNMLLSLVHIFSYLGKQEDFLYAHSVNASILATNLGLASGYSRSELINLCVSSLVHDIGYLKLSQETINKPSKLTKDEYNQVKKHTIYGVELLSQIEGMPECAAEVVHQHHERVDGSGYPDRRRGDEISEYSKIVAIAEVYEAITHPRPYRREKIIPYQAVKTIVQEEKNSFAPEIIKVFLNSVSPYPPGSFVLLNSGAIGRVISVNKSLPLRPIVEIFFDASGKPPEEPMRIDLSKAPVVNIDKALDEDDL</sequence>
<organism evidence="2">
    <name type="scientific">marine sediment metagenome</name>
    <dbReference type="NCBI Taxonomy" id="412755"/>
    <lineage>
        <taxon>unclassified sequences</taxon>
        <taxon>metagenomes</taxon>
        <taxon>ecological metagenomes</taxon>
    </lineage>
</organism>
<dbReference type="InterPro" id="IPR037522">
    <property type="entry name" value="HD_GYP_dom"/>
</dbReference>
<dbReference type="PANTHER" id="PTHR43155:SF2">
    <property type="entry name" value="CYCLIC DI-GMP PHOSPHODIESTERASE PA4108"/>
    <property type="match status" value="1"/>
</dbReference>
<dbReference type="SUPFAM" id="SSF109604">
    <property type="entry name" value="HD-domain/PDEase-like"/>
    <property type="match status" value="1"/>
</dbReference>
<dbReference type="Gene3D" id="1.10.3210.10">
    <property type="entry name" value="Hypothetical protein af1432"/>
    <property type="match status" value="1"/>
</dbReference>
<dbReference type="SMART" id="SM00471">
    <property type="entry name" value="HDc"/>
    <property type="match status" value="1"/>
</dbReference>
<dbReference type="PROSITE" id="PS51832">
    <property type="entry name" value="HD_GYP"/>
    <property type="match status" value="1"/>
</dbReference>
<protein>
    <recommendedName>
        <fullName evidence="1">HD-GYP domain-containing protein</fullName>
    </recommendedName>
</protein>
<dbReference type="AlphaFoldDB" id="A0A0F9LXT9"/>
<dbReference type="EMBL" id="LAZR01005651">
    <property type="protein sequence ID" value="KKM98208.1"/>
    <property type="molecule type" value="Genomic_DNA"/>
</dbReference>
<feature type="domain" description="HD-GYP" evidence="1">
    <location>
        <begin position="81"/>
        <end position="278"/>
    </location>
</feature>
<reference evidence="2" key="1">
    <citation type="journal article" date="2015" name="Nature">
        <title>Complex archaea that bridge the gap between prokaryotes and eukaryotes.</title>
        <authorList>
            <person name="Spang A."/>
            <person name="Saw J.H."/>
            <person name="Jorgensen S.L."/>
            <person name="Zaremba-Niedzwiedzka K."/>
            <person name="Martijn J."/>
            <person name="Lind A.E."/>
            <person name="van Eijk R."/>
            <person name="Schleper C."/>
            <person name="Guy L."/>
            <person name="Ettema T.J."/>
        </authorList>
    </citation>
    <scope>NUCLEOTIDE SEQUENCE</scope>
</reference>
<evidence type="ECO:0000313" key="2">
    <source>
        <dbReference type="EMBL" id="KKM98208.1"/>
    </source>
</evidence>
<gene>
    <name evidence="2" type="ORF">LCGC14_1160270</name>
</gene>
<dbReference type="Pfam" id="PF13487">
    <property type="entry name" value="HD_5"/>
    <property type="match status" value="1"/>
</dbReference>
<evidence type="ECO:0000259" key="1">
    <source>
        <dbReference type="PROSITE" id="PS51832"/>
    </source>
</evidence>
<accession>A0A0F9LXT9</accession>
<name>A0A0F9LXT9_9ZZZZ</name>
<comment type="caution">
    <text evidence="2">The sequence shown here is derived from an EMBL/GenBank/DDBJ whole genome shotgun (WGS) entry which is preliminary data.</text>
</comment>
<dbReference type="InterPro" id="IPR003607">
    <property type="entry name" value="HD/PDEase_dom"/>
</dbReference>
<dbReference type="PANTHER" id="PTHR43155">
    <property type="entry name" value="CYCLIC DI-GMP PHOSPHODIESTERASE PA4108-RELATED"/>
    <property type="match status" value="1"/>
</dbReference>